<evidence type="ECO:0000313" key="4">
    <source>
        <dbReference type="EMBL" id="AWT60511.1"/>
    </source>
</evidence>
<name>A0A2Z4AED5_9BACT</name>
<dbReference type="PANTHER" id="PTHR44858">
    <property type="entry name" value="TETRATRICOPEPTIDE REPEAT PROTEIN 6"/>
    <property type="match status" value="1"/>
</dbReference>
<feature type="repeat" description="TPR" evidence="3">
    <location>
        <begin position="62"/>
        <end position="95"/>
    </location>
</feature>
<evidence type="ECO:0000256" key="3">
    <source>
        <dbReference type="PROSITE-ProRule" id="PRU00339"/>
    </source>
</evidence>
<dbReference type="AlphaFoldDB" id="A0A2Z4AED5"/>
<evidence type="ECO:0000256" key="1">
    <source>
        <dbReference type="ARBA" id="ARBA00022737"/>
    </source>
</evidence>
<gene>
    <name evidence="4" type="primary">nlpI</name>
    <name evidence="4" type="ORF">DF168_01725</name>
</gene>
<dbReference type="PANTHER" id="PTHR44858:SF1">
    <property type="entry name" value="UDP-N-ACETYLGLUCOSAMINE--PEPTIDE N-ACETYLGLUCOSAMINYLTRANSFERASE SPINDLY-RELATED"/>
    <property type="match status" value="1"/>
</dbReference>
<sequence>MKYCILILTWILAVPLYAQDDYERATRSRRHTEKGKELTRIGDIEGAIMDFDEAIRLDADNAEAYLYRGRAKAKRKDFDGAHDDYSQAIETNPGHPLAYYERSQSHLEKADWESALGDLTEAIKLDSSNPNYYRSRAAIRLKRHQHTESVEDFERLANLEKNDLRHLRSLGDAKYAAGDLEGALEVCNNLLRKNRRSALGYVLRARLKTIKGLEKGAHADYDKAVKYSPQSSEPYFSRGLFFYARNQFSKARNDLSAGLELATQRESLDYANLWLWMTDARMGKVAHANETLRRYRDEREEEKTFDWPDTITRFVLGEISEEELLVLAKDTDLIKEKEQLTEATYYAAQAHILKNRREEALKSLKTCVAANILLFYEHTAAFLQISHEDDIQRKTP</sequence>
<keyword evidence="1" id="KW-0677">Repeat</keyword>
<dbReference type="InterPro" id="IPR019734">
    <property type="entry name" value="TPR_rpt"/>
</dbReference>
<dbReference type="SUPFAM" id="SSF48452">
    <property type="entry name" value="TPR-like"/>
    <property type="match status" value="2"/>
</dbReference>
<reference evidence="4 5" key="1">
    <citation type="submission" date="2018-06" db="EMBL/GenBank/DDBJ databases">
        <title>Draft Genome Sequence of a Novel Marine Bacterium Related to the Verrucomicrobia.</title>
        <authorList>
            <person name="Vosseberg J."/>
            <person name="Martijn J."/>
            <person name="Ettema T.J.G."/>
        </authorList>
    </citation>
    <scope>NUCLEOTIDE SEQUENCE [LARGE SCALE GENOMIC DNA]</scope>
    <source>
        <strain evidence="4">TARA_B100001123</strain>
    </source>
</reference>
<dbReference type="Proteomes" id="UP000247465">
    <property type="component" value="Chromosome"/>
</dbReference>
<dbReference type="Pfam" id="PF13414">
    <property type="entry name" value="TPR_11"/>
    <property type="match status" value="1"/>
</dbReference>
<feature type="repeat" description="TPR" evidence="3">
    <location>
        <begin position="96"/>
        <end position="129"/>
    </location>
</feature>
<dbReference type="GO" id="GO:0009279">
    <property type="term" value="C:cell outer membrane"/>
    <property type="evidence" value="ECO:0007669"/>
    <property type="project" value="TreeGrafter"/>
</dbReference>
<dbReference type="SMART" id="SM00028">
    <property type="entry name" value="TPR"/>
    <property type="match status" value="8"/>
</dbReference>
<feature type="repeat" description="TPR" evidence="3">
    <location>
        <begin position="28"/>
        <end position="61"/>
    </location>
</feature>
<keyword evidence="2 3" id="KW-0802">TPR repeat</keyword>
<dbReference type="PROSITE" id="PS50005">
    <property type="entry name" value="TPR"/>
    <property type="match status" value="3"/>
</dbReference>
<dbReference type="Gene3D" id="1.25.40.10">
    <property type="entry name" value="Tetratricopeptide repeat domain"/>
    <property type="match status" value="3"/>
</dbReference>
<evidence type="ECO:0000313" key="5">
    <source>
        <dbReference type="Proteomes" id="UP000247465"/>
    </source>
</evidence>
<dbReference type="InterPro" id="IPR011990">
    <property type="entry name" value="TPR-like_helical_dom_sf"/>
</dbReference>
<dbReference type="EMBL" id="CP029803">
    <property type="protein sequence ID" value="AWT60511.1"/>
    <property type="molecule type" value="Genomic_DNA"/>
</dbReference>
<proteinExistence type="predicted"/>
<accession>A0A2Z4AED5</accession>
<dbReference type="InterPro" id="IPR050498">
    <property type="entry name" value="Ycf3"/>
</dbReference>
<dbReference type="KEGG" id="mtar:DF168_01725"/>
<organism evidence="4 5">
    <name type="scientific">Candidatus Moanibacter tarae</name>
    <dbReference type="NCBI Taxonomy" id="2200854"/>
    <lineage>
        <taxon>Bacteria</taxon>
        <taxon>Pseudomonadati</taxon>
        <taxon>Verrucomicrobiota</taxon>
        <taxon>Opitutia</taxon>
        <taxon>Puniceicoccales</taxon>
        <taxon>Puniceicoccales incertae sedis</taxon>
        <taxon>Candidatus Moanibacter</taxon>
    </lineage>
</organism>
<dbReference type="GO" id="GO:0046813">
    <property type="term" value="P:receptor-mediated virion attachment to host cell"/>
    <property type="evidence" value="ECO:0007669"/>
    <property type="project" value="TreeGrafter"/>
</dbReference>
<keyword evidence="4" id="KW-0449">Lipoprotein</keyword>
<evidence type="ECO:0000256" key="2">
    <source>
        <dbReference type="ARBA" id="ARBA00022803"/>
    </source>
</evidence>
<protein>
    <submittedName>
        <fullName evidence="4">Lipoprotein NlpI</fullName>
    </submittedName>
</protein>